<proteinExistence type="predicted"/>
<dbReference type="eggNOG" id="ENOG503199U">
    <property type="taxonomic scope" value="Bacteria"/>
</dbReference>
<name>A0A084THY4_9FLAO</name>
<keyword evidence="3" id="KW-1185">Reference proteome</keyword>
<evidence type="ECO:0000313" key="2">
    <source>
        <dbReference type="EMBL" id="KFB00320.1"/>
    </source>
</evidence>
<dbReference type="STRING" id="1197477.IA57_11565"/>
<reference evidence="2 3" key="1">
    <citation type="journal article" date="2014" name="Genome Announc.">
        <title>Draft Genome Sequence of the Algicidal Bacterium Mangrovimonas yunxiaonensis Strain LY01.</title>
        <authorList>
            <person name="Li Y."/>
            <person name="Zhu H."/>
            <person name="Li C."/>
            <person name="Zhang H."/>
            <person name="Chen Z."/>
            <person name="Zheng W."/>
            <person name="Xu H."/>
            <person name="Zheng T."/>
        </authorList>
    </citation>
    <scope>NUCLEOTIDE SEQUENCE [LARGE SCALE GENOMIC DNA]</scope>
    <source>
        <strain evidence="2 3">LY01</strain>
    </source>
</reference>
<dbReference type="Pfam" id="PF19643">
    <property type="entry name" value="DUF6146"/>
    <property type="match status" value="1"/>
</dbReference>
<evidence type="ECO:0008006" key="4">
    <source>
        <dbReference type="Google" id="ProtNLM"/>
    </source>
</evidence>
<reference evidence="3" key="2">
    <citation type="submission" date="2014-07" db="EMBL/GenBank/DDBJ databases">
        <title>Genome sequence of Mangrovimonas yunxiaonensis.</title>
        <authorList>
            <person name="Li Y."/>
            <person name="Zheng T."/>
        </authorList>
    </citation>
    <scope>NUCLEOTIDE SEQUENCE [LARGE SCALE GENOMIC DNA]</scope>
    <source>
        <strain evidence="3">LY01</strain>
    </source>
</reference>
<evidence type="ECO:0000313" key="3">
    <source>
        <dbReference type="Proteomes" id="UP000028521"/>
    </source>
</evidence>
<protein>
    <recommendedName>
        <fullName evidence="4">Lipoprotein</fullName>
    </recommendedName>
</protein>
<dbReference type="EMBL" id="JPFK01000008">
    <property type="protein sequence ID" value="KFB00320.1"/>
    <property type="molecule type" value="Genomic_DNA"/>
</dbReference>
<feature type="signal peptide" evidence="1">
    <location>
        <begin position="1"/>
        <end position="19"/>
    </location>
</feature>
<gene>
    <name evidence="2" type="ORF">IA57_11565</name>
</gene>
<sequence length="143" mass="16791">MKSWCLALVIGLLVIGCNASKTASKSNDALTQVENDTVRISNANTAYEILIIEPGFNAWLISTARPEGYYSKTFLEHRNWIYATEWNQRVLQPLQYDNSLYEMPINYEKGVDYGYEVNYKLYNYFIYFQLKYKQQLAQFIPRI</sequence>
<comment type="caution">
    <text evidence="2">The sequence shown here is derived from an EMBL/GenBank/DDBJ whole genome shotgun (WGS) entry which is preliminary data.</text>
</comment>
<dbReference type="RefSeq" id="WP_036123591.1">
    <property type="nucleotide sequence ID" value="NZ_BMET01000003.1"/>
</dbReference>
<organism evidence="2 3">
    <name type="scientific">Mangrovimonas yunxiaonensis</name>
    <dbReference type="NCBI Taxonomy" id="1197477"/>
    <lineage>
        <taxon>Bacteria</taxon>
        <taxon>Pseudomonadati</taxon>
        <taxon>Bacteroidota</taxon>
        <taxon>Flavobacteriia</taxon>
        <taxon>Flavobacteriales</taxon>
        <taxon>Flavobacteriaceae</taxon>
        <taxon>Mangrovimonas</taxon>
    </lineage>
</organism>
<accession>A0A084THY4</accession>
<dbReference type="OrthoDB" id="1119488at2"/>
<evidence type="ECO:0000256" key="1">
    <source>
        <dbReference type="SAM" id="SignalP"/>
    </source>
</evidence>
<dbReference type="PROSITE" id="PS51257">
    <property type="entry name" value="PROKAR_LIPOPROTEIN"/>
    <property type="match status" value="1"/>
</dbReference>
<dbReference type="Proteomes" id="UP000028521">
    <property type="component" value="Unassembled WGS sequence"/>
</dbReference>
<dbReference type="AlphaFoldDB" id="A0A084THY4"/>
<dbReference type="InterPro" id="IPR046144">
    <property type="entry name" value="DUF6146"/>
</dbReference>
<feature type="chain" id="PRO_5001782617" description="Lipoprotein" evidence="1">
    <location>
        <begin position="20"/>
        <end position="143"/>
    </location>
</feature>
<keyword evidence="1" id="KW-0732">Signal</keyword>